<reference evidence="1" key="1">
    <citation type="submission" date="2022-12" db="EMBL/GenBank/DDBJ databases">
        <title>Draft genome assemblies for two species of Escallonia (Escalloniales).</title>
        <authorList>
            <person name="Chanderbali A."/>
            <person name="Dervinis C."/>
            <person name="Anghel I."/>
            <person name="Soltis D."/>
            <person name="Soltis P."/>
            <person name="Zapata F."/>
        </authorList>
    </citation>
    <scope>NUCLEOTIDE SEQUENCE</scope>
    <source>
        <strain evidence="1">UCBG92.1500</strain>
        <tissue evidence="1">Leaf</tissue>
    </source>
</reference>
<accession>A0AA88UG94</accession>
<dbReference type="Proteomes" id="UP001187471">
    <property type="component" value="Unassembled WGS sequence"/>
</dbReference>
<keyword evidence="2" id="KW-1185">Reference proteome</keyword>
<dbReference type="InterPro" id="IPR032675">
    <property type="entry name" value="LRR_dom_sf"/>
</dbReference>
<dbReference type="Gene3D" id="3.80.10.10">
    <property type="entry name" value="Ribonuclease Inhibitor"/>
    <property type="match status" value="1"/>
</dbReference>
<dbReference type="EMBL" id="JAVXUO010001539">
    <property type="protein sequence ID" value="KAK2981358.1"/>
    <property type="molecule type" value="Genomic_DNA"/>
</dbReference>
<evidence type="ECO:0000313" key="1">
    <source>
        <dbReference type="EMBL" id="KAK2981358.1"/>
    </source>
</evidence>
<proteinExistence type="predicted"/>
<dbReference type="AlphaFoldDB" id="A0AA88UG94"/>
<comment type="caution">
    <text evidence="1">The sequence shown here is derived from an EMBL/GenBank/DDBJ whole genome shotgun (WGS) entry which is preliminary data.</text>
</comment>
<protein>
    <submittedName>
        <fullName evidence="1">Uncharacterized protein</fullName>
    </submittedName>
</protein>
<sequence length="181" mass="20892">MNLLEAYLELLETCQGFKCYILAKTASLQFIFYQRPLSALYTSSVPKSVVFYFLTKSMIAVGDFRDVIPKVKFTYLKATEVPKINYEIQFAGELPKAIFNVSSLVILDLAYNEIEGSLPKDVCSLLSSLELFRLYSNRNSSRVGKSLQLGRIRYFIKQPCWINTRTDFQHLKLTKHDIHKQ</sequence>
<dbReference type="SUPFAM" id="SSF52058">
    <property type="entry name" value="L domain-like"/>
    <property type="match status" value="1"/>
</dbReference>
<organism evidence="1 2">
    <name type="scientific">Escallonia rubra</name>
    <dbReference type="NCBI Taxonomy" id="112253"/>
    <lineage>
        <taxon>Eukaryota</taxon>
        <taxon>Viridiplantae</taxon>
        <taxon>Streptophyta</taxon>
        <taxon>Embryophyta</taxon>
        <taxon>Tracheophyta</taxon>
        <taxon>Spermatophyta</taxon>
        <taxon>Magnoliopsida</taxon>
        <taxon>eudicotyledons</taxon>
        <taxon>Gunneridae</taxon>
        <taxon>Pentapetalae</taxon>
        <taxon>asterids</taxon>
        <taxon>campanulids</taxon>
        <taxon>Escalloniales</taxon>
        <taxon>Escalloniaceae</taxon>
        <taxon>Escallonia</taxon>
    </lineage>
</organism>
<gene>
    <name evidence="1" type="ORF">RJ640_013149</name>
</gene>
<name>A0AA88UG94_9ASTE</name>
<evidence type="ECO:0000313" key="2">
    <source>
        <dbReference type="Proteomes" id="UP001187471"/>
    </source>
</evidence>